<evidence type="ECO:0000256" key="8">
    <source>
        <dbReference type="ARBA" id="ARBA00022977"/>
    </source>
</evidence>
<evidence type="ECO:0000256" key="10">
    <source>
        <dbReference type="ARBA" id="ARBA00052330"/>
    </source>
</evidence>
<dbReference type="HAMAP" id="MF_00021">
    <property type="entry name" value="ThiI"/>
    <property type="match status" value="1"/>
</dbReference>
<dbReference type="SUPFAM" id="SSF143437">
    <property type="entry name" value="THUMP domain-like"/>
    <property type="match status" value="1"/>
</dbReference>
<evidence type="ECO:0000256" key="18">
    <source>
        <dbReference type="HAMAP-Rule" id="MF_00021"/>
    </source>
</evidence>
<evidence type="ECO:0000313" key="20">
    <source>
        <dbReference type="EMBL" id="GDY32586.1"/>
    </source>
</evidence>
<dbReference type="InterPro" id="IPR049962">
    <property type="entry name" value="THUMP_ThiI"/>
</dbReference>
<evidence type="ECO:0000256" key="6">
    <source>
        <dbReference type="ARBA" id="ARBA00022840"/>
    </source>
</evidence>
<dbReference type="GO" id="GO:0140741">
    <property type="term" value="F:tRNA-uracil-4 sulfurtransferase activity"/>
    <property type="evidence" value="ECO:0007669"/>
    <property type="project" value="UniProtKB-EC"/>
</dbReference>
<dbReference type="Pfam" id="PF02926">
    <property type="entry name" value="THUMP"/>
    <property type="match status" value="1"/>
</dbReference>
<evidence type="ECO:0000256" key="14">
    <source>
        <dbReference type="ARBA" id="ARBA00071867"/>
    </source>
</evidence>
<dbReference type="InterPro" id="IPR054173">
    <property type="entry name" value="ThiI_fer"/>
</dbReference>
<accession>A0A4D4JDY2</accession>
<evidence type="ECO:0000256" key="16">
    <source>
        <dbReference type="ARBA" id="ARBA00077849"/>
    </source>
</evidence>
<evidence type="ECO:0000256" key="4">
    <source>
        <dbReference type="ARBA" id="ARBA00022679"/>
    </source>
</evidence>
<dbReference type="CDD" id="cd11716">
    <property type="entry name" value="THUMP_ThiI"/>
    <property type="match status" value="1"/>
</dbReference>
<dbReference type="PANTHER" id="PTHR43209:SF1">
    <property type="entry name" value="TRNA SULFURTRANSFERASE"/>
    <property type="match status" value="1"/>
</dbReference>
<comment type="catalytic activity">
    <reaction evidence="9 18">
        <text>[ThiI sulfur-carrier protein]-S-sulfanyl-L-cysteine + a uridine in tRNA + 2 reduced [2Fe-2S]-[ferredoxin] + ATP + H(+) = [ThiI sulfur-carrier protein]-L-cysteine + a 4-thiouridine in tRNA + 2 oxidized [2Fe-2S]-[ferredoxin] + AMP + diphosphate</text>
        <dbReference type="Rhea" id="RHEA:24176"/>
        <dbReference type="Rhea" id="RHEA-COMP:10000"/>
        <dbReference type="Rhea" id="RHEA-COMP:10001"/>
        <dbReference type="Rhea" id="RHEA-COMP:13337"/>
        <dbReference type="Rhea" id="RHEA-COMP:13338"/>
        <dbReference type="Rhea" id="RHEA-COMP:13339"/>
        <dbReference type="Rhea" id="RHEA-COMP:13340"/>
        <dbReference type="ChEBI" id="CHEBI:15378"/>
        <dbReference type="ChEBI" id="CHEBI:29950"/>
        <dbReference type="ChEBI" id="CHEBI:30616"/>
        <dbReference type="ChEBI" id="CHEBI:33019"/>
        <dbReference type="ChEBI" id="CHEBI:33737"/>
        <dbReference type="ChEBI" id="CHEBI:33738"/>
        <dbReference type="ChEBI" id="CHEBI:61963"/>
        <dbReference type="ChEBI" id="CHEBI:65315"/>
        <dbReference type="ChEBI" id="CHEBI:136798"/>
        <dbReference type="ChEBI" id="CHEBI:456215"/>
        <dbReference type="EC" id="2.8.1.4"/>
    </reaction>
</comment>
<evidence type="ECO:0000256" key="9">
    <source>
        <dbReference type="ARBA" id="ARBA00050570"/>
    </source>
</evidence>
<dbReference type="GO" id="GO:0002937">
    <property type="term" value="P:tRNA 4-thiouridine biosynthesis"/>
    <property type="evidence" value="ECO:0007669"/>
    <property type="project" value="TreeGrafter"/>
</dbReference>
<dbReference type="InterPro" id="IPR004114">
    <property type="entry name" value="THUMP_dom"/>
</dbReference>
<dbReference type="SMART" id="SM00981">
    <property type="entry name" value="THUMP"/>
    <property type="match status" value="1"/>
</dbReference>
<dbReference type="UniPathway" id="UPA00060"/>
<evidence type="ECO:0000256" key="17">
    <source>
        <dbReference type="ARBA" id="ARBA00080570"/>
    </source>
</evidence>
<evidence type="ECO:0000256" key="12">
    <source>
        <dbReference type="ARBA" id="ARBA00061472"/>
    </source>
</evidence>
<dbReference type="GO" id="GO:0009228">
    <property type="term" value="P:thiamine biosynthetic process"/>
    <property type="evidence" value="ECO:0007669"/>
    <property type="project" value="UniProtKB-KW"/>
</dbReference>
<dbReference type="GO" id="GO:0009229">
    <property type="term" value="P:thiamine diphosphate biosynthetic process"/>
    <property type="evidence" value="ECO:0007669"/>
    <property type="project" value="UniProtKB-UniRule"/>
</dbReference>
<gene>
    <name evidence="18 20" type="primary">thiI</name>
    <name evidence="20" type="ORF">GTS_42190</name>
</gene>
<feature type="binding site" evidence="18">
    <location>
        <position position="268"/>
    </location>
    <ligand>
        <name>ATP</name>
        <dbReference type="ChEBI" id="CHEBI:30616"/>
    </ligand>
</feature>
<evidence type="ECO:0000313" key="21">
    <source>
        <dbReference type="Proteomes" id="UP000298860"/>
    </source>
</evidence>
<evidence type="ECO:0000256" key="3">
    <source>
        <dbReference type="ARBA" id="ARBA00022555"/>
    </source>
</evidence>
<comment type="pathway">
    <text evidence="18">Cofactor biosynthesis; thiamine diphosphate biosynthesis.</text>
</comment>
<dbReference type="GO" id="GO:0005829">
    <property type="term" value="C:cytosol"/>
    <property type="evidence" value="ECO:0007669"/>
    <property type="project" value="TreeGrafter"/>
</dbReference>
<feature type="binding site" evidence="18">
    <location>
        <position position="290"/>
    </location>
    <ligand>
        <name>ATP</name>
        <dbReference type="ChEBI" id="CHEBI:30616"/>
    </ligand>
</feature>
<evidence type="ECO:0000256" key="1">
    <source>
        <dbReference type="ARBA" id="ARBA00004496"/>
    </source>
</evidence>
<evidence type="ECO:0000256" key="2">
    <source>
        <dbReference type="ARBA" id="ARBA00022490"/>
    </source>
</evidence>
<proteinExistence type="inferred from homology"/>
<dbReference type="Pfam" id="PF22025">
    <property type="entry name" value="ThiI_fer"/>
    <property type="match status" value="1"/>
</dbReference>
<dbReference type="FunFam" id="3.40.50.620:FF:000053">
    <property type="entry name" value="Probable tRNA sulfurtransferase"/>
    <property type="match status" value="1"/>
</dbReference>
<keyword evidence="21" id="KW-1185">Reference proteome</keyword>
<dbReference type="InterPro" id="IPR020536">
    <property type="entry name" value="ThiI_AANH"/>
</dbReference>
<protein>
    <recommendedName>
        <fullName evidence="14 18">Probable tRNA sulfurtransferase</fullName>
        <ecNumber evidence="13 18">2.8.1.4</ecNumber>
    </recommendedName>
    <alternativeName>
        <fullName evidence="15 18">Sulfur carrier protein ThiS sulfurtransferase</fullName>
    </alternativeName>
    <alternativeName>
        <fullName evidence="16 18">Thiamine biosynthesis protein ThiI</fullName>
    </alternativeName>
    <alternativeName>
        <fullName evidence="17 18">tRNA 4-thiouridine synthase</fullName>
    </alternativeName>
</protein>
<feature type="domain" description="THUMP" evidence="19">
    <location>
        <begin position="61"/>
        <end position="168"/>
    </location>
</feature>
<dbReference type="GO" id="GO:0004810">
    <property type="term" value="F:CCA tRNA nucleotidyltransferase activity"/>
    <property type="evidence" value="ECO:0007669"/>
    <property type="project" value="InterPro"/>
</dbReference>
<dbReference type="GO" id="GO:0000049">
    <property type="term" value="F:tRNA binding"/>
    <property type="evidence" value="ECO:0007669"/>
    <property type="project" value="UniProtKB-UniRule"/>
</dbReference>
<keyword evidence="8 18" id="KW-0784">Thiamine biosynthesis</keyword>
<evidence type="ECO:0000256" key="11">
    <source>
        <dbReference type="ARBA" id="ARBA00058382"/>
    </source>
</evidence>
<dbReference type="CDD" id="cd01712">
    <property type="entry name" value="PPase_ThiI"/>
    <property type="match status" value="1"/>
</dbReference>
<dbReference type="GO" id="GO:0052837">
    <property type="term" value="P:thiazole biosynthetic process"/>
    <property type="evidence" value="ECO:0007669"/>
    <property type="project" value="TreeGrafter"/>
</dbReference>
<evidence type="ECO:0000256" key="13">
    <source>
        <dbReference type="ARBA" id="ARBA00066827"/>
    </source>
</evidence>
<dbReference type="Gene3D" id="3.30.2130.30">
    <property type="match status" value="1"/>
</dbReference>
<comment type="catalytic activity">
    <reaction evidence="10 18">
        <text>[ThiS sulfur-carrier protein]-C-terminal Gly-Gly-AMP + S-sulfanyl-L-cysteinyl-[cysteine desulfurase] + AH2 = [ThiS sulfur-carrier protein]-C-terminal-Gly-aminoethanethioate + L-cysteinyl-[cysteine desulfurase] + A + AMP + 2 H(+)</text>
        <dbReference type="Rhea" id="RHEA:43340"/>
        <dbReference type="Rhea" id="RHEA-COMP:12157"/>
        <dbReference type="Rhea" id="RHEA-COMP:12158"/>
        <dbReference type="Rhea" id="RHEA-COMP:12910"/>
        <dbReference type="Rhea" id="RHEA-COMP:19908"/>
        <dbReference type="ChEBI" id="CHEBI:13193"/>
        <dbReference type="ChEBI" id="CHEBI:15378"/>
        <dbReference type="ChEBI" id="CHEBI:17499"/>
        <dbReference type="ChEBI" id="CHEBI:29950"/>
        <dbReference type="ChEBI" id="CHEBI:61963"/>
        <dbReference type="ChEBI" id="CHEBI:90618"/>
        <dbReference type="ChEBI" id="CHEBI:232372"/>
        <dbReference type="ChEBI" id="CHEBI:456215"/>
    </reaction>
</comment>
<comment type="caution">
    <text evidence="20">The sequence shown here is derived from an EMBL/GenBank/DDBJ whole genome shotgun (WGS) entry which is preliminary data.</text>
</comment>
<feature type="binding site" evidence="18">
    <location>
        <begin position="211"/>
        <end position="212"/>
    </location>
    <ligand>
        <name>ATP</name>
        <dbReference type="ChEBI" id="CHEBI:30616"/>
    </ligand>
</feature>
<sequence length="400" mass="43343">MVPQPCVLLKYGELALKGRNRGSFERHLLRNLERVLAAGAEPARVWRRGAVLVVTSTLPLAELTARAREVIGFSVVQPSLRAAKTPDAAADAALDLLRERFGEDDTPRRFAVRARRRNKSFPLTSEQLAAHVGARVCRERGWPVDLDHPEVEIVVEVDRREVFVSVDRQRGQGGLPVGSSGRALALLSGGFDSPVAAYRAMRRGLRCDFVHFTGAPFTGPSSTYKAYALVRQLDRFQGDSRLHVVPIGNAQRSLATAGAGEVQIVAQRRLMIRTAEALARRLRAQALVTGDSLGQVSSQTLSNLATIEQASSLPLLRPLIGWDKEEIIAEARRIGTGDISVLPDEDCCALLTPPRVATHTSAEQLAGLEGRVGMPELVEKLLANAQVLTPAEAKETVAAS</sequence>
<comment type="function">
    <text evidence="11 18">Catalyzes the ATP-dependent transfer of a sulfur to tRNA to produce 4-thiouridine in position 8 of tRNAs, which functions as a near-UV photosensor. Also catalyzes the transfer of sulfur to the sulfur carrier protein ThiS, forming ThiS-thiocarboxylate. This is a step in the synthesis of thiazole, in the thiamine biosynthesis pathway. The sulfur is donated as persulfide by IscS.</text>
</comment>
<dbReference type="SUPFAM" id="SSF52402">
    <property type="entry name" value="Adenine nucleotide alpha hydrolases-like"/>
    <property type="match status" value="1"/>
</dbReference>
<dbReference type="Gene3D" id="3.40.50.620">
    <property type="entry name" value="HUPs"/>
    <property type="match status" value="1"/>
</dbReference>
<dbReference type="Proteomes" id="UP000298860">
    <property type="component" value="Unassembled WGS sequence"/>
</dbReference>
<evidence type="ECO:0000256" key="5">
    <source>
        <dbReference type="ARBA" id="ARBA00022741"/>
    </source>
</evidence>
<dbReference type="NCBIfam" id="TIGR00342">
    <property type="entry name" value="tRNA uracil 4-sulfurtransferase ThiI"/>
    <property type="match status" value="1"/>
</dbReference>
<name>A0A4D4JDY2_9PSEU</name>
<dbReference type="EMBL" id="BJFL01000026">
    <property type="protein sequence ID" value="GDY32586.1"/>
    <property type="molecule type" value="Genomic_DNA"/>
</dbReference>
<dbReference type="AlphaFoldDB" id="A0A4D4JDY2"/>
<dbReference type="InterPro" id="IPR050102">
    <property type="entry name" value="tRNA_sulfurtransferase_ThiI"/>
</dbReference>
<evidence type="ECO:0000256" key="15">
    <source>
        <dbReference type="ARBA" id="ARBA00075337"/>
    </source>
</evidence>
<dbReference type="InterPro" id="IPR014729">
    <property type="entry name" value="Rossmann-like_a/b/a_fold"/>
</dbReference>
<keyword evidence="6 18" id="KW-0067">ATP-binding</keyword>
<keyword evidence="5 18" id="KW-0547">Nucleotide-binding</keyword>
<dbReference type="Pfam" id="PF02568">
    <property type="entry name" value="ThiI"/>
    <property type="match status" value="1"/>
</dbReference>
<evidence type="ECO:0000256" key="7">
    <source>
        <dbReference type="ARBA" id="ARBA00022884"/>
    </source>
</evidence>
<dbReference type="EC" id="2.8.1.4" evidence="13 18"/>
<dbReference type="InterPro" id="IPR049961">
    <property type="entry name" value="ThiI_N"/>
</dbReference>
<dbReference type="InterPro" id="IPR003720">
    <property type="entry name" value="tRNA_STrfase"/>
</dbReference>
<keyword evidence="2 18" id="KW-0963">Cytoplasm</keyword>
<evidence type="ECO:0000259" key="19">
    <source>
        <dbReference type="PROSITE" id="PS51165"/>
    </source>
</evidence>
<dbReference type="GO" id="GO:0005524">
    <property type="term" value="F:ATP binding"/>
    <property type="evidence" value="ECO:0007669"/>
    <property type="project" value="UniProtKB-UniRule"/>
</dbReference>
<comment type="similarity">
    <text evidence="12 18">Belongs to the ThiI family.</text>
</comment>
<reference evidence="21" key="1">
    <citation type="submission" date="2019-04" db="EMBL/GenBank/DDBJ databases">
        <title>Draft genome sequence of Pseudonocardiaceae bacterium SL3-2-4.</title>
        <authorList>
            <person name="Ningsih F."/>
            <person name="Yokota A."/>
            <person name="Sakai Y."/>
            <person name="Nanatani K."/>
            <person name="Yabe S."/>
            <person name="Oetari A."/>
            <person name="Sjamsuridzal W."/>
        </authorList>
    </citation>
    <scope>NUCLEOTIDE SEQUENCE [LARGE SCALE GENOMIC DNA]</scope>
    <source>
        <strain evidence="21">SL3-2-4</strain>
    </source>
</reference>
<keyword evidence="4 18" id="KW-0808">Transferase</keyword>
<dbReference type="PROSITE" id="PS51165">
    <property type="entry name" value="THUMP"/>
    <property type="match status" value="1"/>
</dbReference>
<organism evidence="20 21">
    <name type="scientific">Gandjariella thermophila</name>
    <dbReference type="NCBI Taxonomy" id="1931992"/>
    <lineage>
        <taxon>Bacteria</taxon>
        <taxon>Bacillati</taxon>
        <taxon>Actinomycetota</taxon>
        <taxon>Actinomycetes</taxon>
        <taxon>Pseudonocardiales</taxon>
        <taxon>Pseudonocardiaceae</taxon>
        <taxon>Gandjariella</taxon>
    </lineage>
</organism>
<feature type="binding site" evidence="18">
    <location>
        <position position="299"/>
    </location>
    <ligand>
        <name>ATP</name>
        <dbReference type="ChEBI" id="CHEBI:30616"/>
    </ligand>
</feature>
<keyword evidence="3 18" id="KW-0820">tRNA-binding</keyword>
<feature type="binding site" evidence="18">
    <location>
        <begin position="186"/>
        <end position="187"/>
    </location>
    <ligand>
        <name>ATP</name>
        <dbReference type="ChEBI" id="CHEBI:30616"/>
    </ligand>
</feature>
<comment type="subcellular location">
    <subcellularLocation>
        <location evidence="1 18">Cytoplasm</location>
    </subcellularLocation>
</comment>
<keyword evidence="7 18" id="KW-0694">RNA-binding</keyword>
<dbReference type="PANTHER" id="PTHR43209">
    <property type="entry name" value="TRNA SULFURTRANSFERASE"/>
    <property type="match status" value="1"/>
</dbReference>